<comment type="caution">
    <text evidence="2">The sequence shown here is derived from an EMBL/GenBank/DDBJ whole genome shotgun (WGS) entry which is preliminary data.</text>
</comment>
<keyword evidence="3" id="KW-1185">Reference proteome</keyword>
<gene>
    <name evidence="2" type="ORF">R1flu_022060</name>
</gene>
<evidence type="ECO:0000256" key="1">
    <source>
        <dbReference type="SAM" id="MobiDB-lite"/>
    </source>
</evidence>
<feature type="compositionally biased region" description="Polar residues" evidence="1">
    <location>
        <begin position="36"/>
        <end position="47"/>
    </location>
</feature>
<evidence type="ECO:0000313" key="2">
    <source>
        <dbReference type="EMBL" id="KAL2653932.1"/>
    </source>
</evidence>
<dbReference type="Proteomes" id="UP001605036">
    <property type="component" value="Unassembled WGS sequence"/>
</dbReference>
<evidence type="ECO:0000313" key="3">
    <source>
        <dbReference type="Proteomes" id="UP001605036"/>
    </source>
</evidence>
<sequence length="81" mass="9015">MTKTTRDRQRGNRATWGDRNSRANADMAPESESKKSSNNQRAKTSINGIIAPFHKGAKGTYVAEAWDAKLSRARHARDKVS</sequence>
<proteinExistence type="predicted"/>
<dbReference type="AlphaFoldDB" id="A0ABD1ZS93"/>
<feature type="compositionally biased region" description="Basic and acidic residues" evidence="1">
    <location>
        <begin position="1"/>
        <end position="10"/>
    </location>
</feature>
<dbReference type="EMBL" id="JBHFFA010000001">
    <property type="protein sequence ID" value="KAL2653932.1"/>
    <property type="molecule type" value="Genomic_DNA"/>
</dbReference>
<feature type="region of interest" description="Disordered" evidence="1">
    <location>
        <begin position="1"/>
        <end position="50"/>
    </location>
</feature>
<name>A0ABD1ZS93_9MARC</name>
<accession>A0ABD1ZS93</accession>
<organism evidence="2 3">
    <name type="scientific">Riccia fluitans</name>
    <dbReference type="NCBI Taxonomy" id="41844"/>
    <lineage>
        <taxon>Eukaryota</taxon>
        <taxon>Viridiplantae</taxon>
        <taxon>Streptophyta</taxon>
        <taxon>Embryophyta</taxon>
        <taxon>Marchantiophyta</taxon>
        <taxon>Marchantiopsida</taxon>
        <taxon>Marchantiidae</taxon>
        <taxon>Marchantiales</taxon>
        <taxon>Ricciaceae</taxon>
        <taxon>Riccia</taxon>
    </lineage>
</organism>
<protein>
    <submittedName>
        <fullName evidence="2">Uncharacterized protein</fullName>
    </submittedName>
</protein>
<reference evidence="2 3" key="1">
    <citation type="submission" date="2024-09" db="EMBL/GenBank/DDBJ databases">
        <title>Chromosome-scale assembly of Riccia fluitans.</title>
        <authorList>
            <person name="Paukszto L."/>
            <person name="Sawicki J."/>
            <person name="Karawczyk K."/>
            <person name="Piernik-Szablinska J."/>
            <person name="Szczecinska M."/>
            <person name="Mazdziarz M."/>
        </authorList>
    </citation>
    <scope>NUCLEOTIDE SEQUENCE [LARGE SCALE GENOMIC DNA]</scope>
    <source>
        <strain evidence="2">Rf_01</strain>
        <tissue evidence="2">Aerial parts of the thallus</tissue>
    </source>
</reference>